<feature type="coiled-coil region" evidence="1">
    <location>
        <begin position="143"/>
        <end position="199"/>
    </location>
</feature>
<organism evidence="2 3">
    <name type="scientific">Daphnia sinensis</name>
    <dbReference type="NCBI Taxonomy" id="1820382"/>
    <lineage>
        <taxon>Eukaryota</taxon>
        <taxon>Metazoa</taxon>
        <taxon>Ecdysozoa</taxon>
        <taxon>Arthropoda</taxon>
        <taxon>Crustacea</taxon>
        <taxon>Branchiopoda</taxon>
        <taxon>Diplostraca</taxon>
        <taxon>Cladocera</taxon>
        <taxon>Anomopoda</taxon>
        <taxon>Daphniidae</taxon>
        <taxon>Daphnia</taxon>
        <taxon>Daphnia similis group</taxon>
    </lineage>
</organism>
<evidence type="ECO:0000313" key="3">
    <source>
        <dbReference type="Proteomes" id="UP000820818"/>
    </source>
</evidence>
<name>A0AAD5PRS5_9CRUS</name>
<sequence>MRDHAHCVLRKAMHFSQFLLSCNGDTMRNKELWFQVRLLSHKLREDHLITDGGVVCVSIPSQTSTLQLKYQVYRQLNLVHIVDEEKVVFKLRDPSGALIPLSNQLESNDSSRPFILEVVDIHQHISFDLVEATDWQTPDINRTDNLTSQIGSLNDRVEDLEQRMDDLSEDYADKLAEELQFLSNQTADLKKLMVDIKDE</sequence>
<protein>
    <submittedName>
        <fullName evidence="2">Uncharacterized protein</fullName>
    </submittedName>
</protein>
<gene>
    <name evidence="2" type="ORF">GHT06_017304</name>
</gene>
<dbReference type="Proteomes" id="UP000820818">
    <property type="component" value="Linkage Group LG6"/>
</dbReference>
<keyword evidence="3" id="KW-1185">Reference proteome</keyword>
<keyword evidence="1" id="KW-0175">Coiled coil</keyword>
<accession>A0AAD5PRS5</accession>
<comment type="caution">
    <text evidence="2">The sequence shown here is derived from an EMBL/GenBank/DDBJ whole genome shotgun (WGS) entry which is preliminary data.</text>
</comment>
<dbReference type="EMBL" id="WJBH02000006">
    <property type="protein sequence ID" value="KAI9557476.1"/>
    <property type="molecule type" value="Genomic_DNA"/>
</dbReference>
<evidence type="ECO:0000256" key="1">
    <source>
        <dbReference type="SAM" id="Coils"/>
    </source>
</evidence>
<proteinExistence type="predicted"/>
<dbReference type="PROSITE" id="PS51257">
    <property type="entry name" value="PROKAR_LIPOPROTEIN"/>
    <property type="match status" value="1"/>
</dbReference>
<evidence type="ECO:0000313" key="2">
    <source>
        <dbReference type="EMBL" id="KAI9557476.1"/>
    </source>
</evidence>
<dbReference type="AlphaFoldDB" id="A0AAD5PRS5"/>
<reference evidence="2 3" key="1">
    <citation type="submission" date="2022-05" db="EMBL/GenBank/DDBJ databases">
        <title>A multi-omics perspective on studying reproductive biology in Daphnia sinensis.</title>
        <authorList>
            <person name="Jia J."/>
        </authorList>
    </citation>
    <scope>NUCLEOTIDE SEQUENCE [LARGE SCALE GENOMIC DNA]</scope>
    <source>
        <strain evidence="2 3">WSL</strain>
    </source>
</reference>